<name>A0ACC1S6J1_9APHY</name>
<comment type="caution">
    <text evidence="1">The sequence shown here is derived from an EMBL/GenBank/DDBJ whole genome shotgun (WGS) entry which is preliminary data.</text>
</comment>
<reference evidence="1" key="1">
    <citation type="submission" date="2022-07" db="EMBL/GenBank/DDBJ databases">
        <title>Genome Sequence of Phlebia brevispora.</title>
        <authorList>
            <person name="Buettner E."/>
        </authorList>
    </citation>
    <scope>NUCLEOTIDE SEQUENCE</scope>
    <source>
        <strain evidence="1">MPL23</strain>
    </source>
</reference>
<gene>
    <name evidence="1" type="ORF">NM688_g7333</name>
</gene>
<proteinExistence type="predicted"/>
<evidence type="ECO:0000313" key="1">
    <source>
        <dbReference type="EMBL" id="KAJ3533062.1"/>
    </source>
</evidence>
<dbReference type="Proteomes" id="UP001148662">
    <property type="component" value="Unassembled WGS sequence"/>
</dbReference>
<protein>
    <submittedName>
        <fullName evidence="1">Uncharacterized protein</fullName>
    </submittedName>
</protein>
<dbReference type="EMBL" id="JANHOG010001690">
    <property type="protein sequence ID" value="KAJ3533062.1"/>
    <property type="molecule type" value="Genomic_DNA"/>
</dbReference>
<keyword evidence="2" id="KW-1185">Reference proteome</keyword>
<accession>A0ACC1S6J1</accession>
<sequence>MKTTSAFVTLALSAAAYTRTFTVTNNCAYTIWPAIFTDLNVGTATPSQPTGWEADTLTTVTFSVPDNWASGRIWGRRSCNFSDPTNTGPGTCADGGCNGGLLCDPHSGTGVPPATVAEFTLGGGAGGTDWYDVSVVDGFNLPIRVDNDKGCSVASCPVDLIPGCPSPLLGPYDSTGAAVGCMSACDAGLAPDPANSPNCCTGDHGTAATCPPSGVQYYSYFKDNCPDAYAYAYDESSNTALWQCDAGLAADYTITFCPS</sequence>
<organism evidence="1 2">
    <name type="scientific">Phlebia brevispora</name>
    <dbReference type="NCBI Taxonomy" id="194682"/>
    <lineage>
        <taxon>Eukaryota</taxon>
        <taxon>Fungi</taxon>
        <taxon>Dikarya</taxon>
        <taxon>Basidiomycota</taxon>
        <taxon>Agaricomycotina</taxon>
        <taxon>Agaricomycetes</taxon>
        <taxon>Polyporales</taxon>
        <taxon>Meruliaceae</taxon>
        <taxon>Phlebia</taxon>
    </lineage>
</organism>
<evidence type="ECO:0000313" key="2">
    <source>
        <dbReference type="Proteomes" id="UP001148662"/>
    </source>
</evidence>